<feature type="non-terminal residue" evidence="1">
    <location>
        <position position="1"/>
    </location>
</feature>
<comment type="caution">
    <text evidence="1">The sequence shown here is derived from an EMBL/GenBank/DDBJ whole genome shotgun (WGS) entry which is preliminary data.</text>
</comment>
<proteinExistence type="predicted"/>
<gene>
    <name evidence="1" type="ORF">OFUS_LOCUS25549</name>
</gene>
<sequence length="194" mass="21847">FSCGHLNLEYATQYKYLGLKLNEHMDMTKSATILAKSGSRALGAIMAKSRANGGLSYEVYTHLFDCLVAPVLHYSAGVWGTNKTVGAAATIVQNKARRFYLGVGQHASNIATQGDMCWVSVNTKQKVEATRLWCRLKNMSEHRITKKIHLWALTQHNSWEYKMQRLLRENNKPNLITDGEISGVRSILQSRPSY</sequence>
<evidence type="ECO:0000313" key="1">
    <source>
        <dbReference type="EMBL" id="CAH1801802.1"/>
    </source>
</evidence>
<evidence type="ECO:0000313" key="2">
    <source>
        <dbReference type="Proteomes" id="UP000749559"/>
    </source>
</evidence>
<organism evidence="1 2">
    <name type="scientific">Owenia fusiformis</name>
    <name type="common">Polychaete worm</name>
    <dbReference type="NCBI Taxonomy" id="6347"/>
    <lineage>
        <taxon>Eukaryota</taxon>
        <taxon>Metazoa</taxon>
        <taxon>Spiralia</taxon>
        <taxon>Lophotrochozoa</taxon>
        <taxon>Annelida</taxon>
        <taxon>Polychaeta</taxon>
        <taxon>Sedentaria</taxon>
        <taxon>Canalipalpata</taxon>
        <taxon>Sabellida</taxon>
        <taxon>Oweniida</taxon>
        <taxon>Oweniidae</taxon>
        <taxon>Owenia</taxon>
    </lineage>
</organism>
<name>A0A8S4Q7J6_OWEFU</name>
<keyword evidence="2" id="KW-1185">Reference proteome</keyword>
<dbReference type="Proteomes" id="UP000749559">
    <property type="component" value="Unassembled WGS sequence"/>
</dbReference>
<dbReference type="EMBL" id="CAIIXF020000012">
    <property type="protein sequence ID" value="CAH1801802.1"/>
    <property type="molecule type" value="Genomic_DNA"/>
</dbReference>
<dbReference type="AlphaFoldDB" id="A0A8S4Q7J6"/>
<dbReference type="OrthoDB" id="6150687at2759"/>
<reference evidence="1" key="1">
    <citation type="submission" date="2022-03" db="EMBL/GenBank/DDBJ databases">
        <authorList>
            <person name="Martin C."/>
        </authorList>
    </citation>
    <scope>NUCLEOTIDE SEQUENCE</scope>
</reference>
<accession>A0A8S4Q7J6</accession>
<protein>
    <submittedName>
        <fullName evidence="1">Uncharacterized protein</fullName>
    </submittedName>
</protein>